<dbReference type="AlphaFoldDB" id="A0A8E0VHK7"/>
<dbReference type="Proteomes" id="UP000728185">
    <property type="component" value="Unassembled WGS sequence"/>
</dbReference>
<name>A0A8E0VHK7_9TREM</name>
<sequence length="313" mass="35120">MYHSSSCTSSDFDSLLQQYATDLMNYRSPLRTDNGDNDAESPYNYPGRSALPRQTVINEDPDYRWSETIQTQFTCSSKFSSQTNLVWNRANEAPNQTNGIAVMEPIEGLITCHPKISLQYSVMYFLSSNPAILESPEILAQCALDAAGSSIIRLPADSTHSNRLGLETLNVNQKLLRLLLDHVREVAQPKHVQQILNFRHPMENPDSPTILHRVITAHSAENDLTWSIDQLVKAGADQLLKAIVKIPHIRPERLQKLSSIQLAASTVYYGQLLPILVQNLNMIQQNVISGLNERFYCGERTISVGEQLSSKLD</sequence>
<organism evidence="2 3">
    <name type="scientific">Fasciolopsis buskii</name>
    <dbReference type="NCBI Taxonomy" id="27845"/>
    <lineage>
        <taxon>Eukaryota</taxon>
        <taxon>Metazoa</taxon>
        <taxon>Spiralia</taxon>
        <taxon>Lophotrochozoa</taxon>
        <taxon>Platyhelminthes</taxon>
        <taxon>Trematoda</taxon>
        <taxon>Digenea</taxon>
        <taxon>Plagiorchiida</taxon>
        <taxon>Echinostomata</taxon>
        <taxon>Echinostomatoidea</taxon>
        <taxon>Fasciolidae</taxon>
        <taxon>Fasciolopsis</taxon>
    </lineage>
</organism>
<gene>
    <name evidence="2" type="ORF">FBUS_07761</name>
</gene>
<proteinExistence type="predicted"/>
<dbReference type="EMBL" id="LUCM01007421">
    <property type="protein sequence ID" value="KAA0190009.1"/>
    <property type="molecule type" value="Genomic_DNA"/>
</dbReference>
<evidence type="ECO:0000256" key="1">
    <source>
        <dbReference type="SAM" id="MobiDB-lite"/>
    </source>
</evidence>
<evidence type="ECO:0000313" key="3">
    <source>
        <dbReference type="Proteomes" id="UP000728185"/>
    </source>
</evidence>
<protein>
    <submittedName>
        <fullName evidence="2">Uncharacterized protein</fullName>
    </submittedName>
</protein>
<evidence type="ECO:0000313" key="2">
    <source>
        <dbReference type="EMBL" id="KAA0190009.1"/>
    </source>
</evidence>
<accession>A0A8E0VHK7</accession>
<feature type="region of interest" description="Disordered" evidence="1">
    <location>
        <begin position="27"/>
        <end position="50"/>
    </location>
</feature>
<reference evidence="2" key="1">
    <citation type="submission" date="2019-05" db="EMBL/GenBank/DDBJ databases">
        <title>Annotation for the trematode Fasciolopsis buski.</title>
        <authorList>
            <person name="Choi Y.-J."/>
        </authorList>
    </citation>
    <scope>NUCLEOTIDE SEQUENCE</scope>
    <source>
        <strain evidence="2">HT</strain>
        <tissue evidence="2">Whole worm</tissue>
    </source>
</reference>
<comment type="caution">
    <text evidence="2">The sequence shown here is derived from an EMBL/GenBank/DDBJ whole genome shotgun (WGS) entry which is preliminary data.</text>
</comment>
<dbReference type="OrthoDB" id="6258448at2759"/>
<keyword evidence="3" id="KW-1185">Reference proteome</keyword>